<keyword evidence="4 8" id="KW-0812">Transmembrane</keyword>
<dbReference type="SUPFAM" id="SSF49464">
    <property type="entry name" value="Carboxypeptidase regulatory domain-like"/>
    <property type="match status" value="1"/>
</dbReference>
<dbReference type="GO" id="GO:0044718">
    <property type="term" value="P:siderophore transmembrane transport"/>
    <property type="evidence" value="ECO:0007669"/>
    <property type="project" value="TreeGrafter"/>
</dbReference>
<proteinExistence type="inferred from homology"/>
<comment type="caution">
    <text evidence="12">The sequence shown here is derived from an EMBL/GenBank/DDBJ whole genome shotgun (WGS) entry which is preliminary data.</text>
</comment>
<dbReference type="InterPro" id="IPR037066">
    <property type="entry name" value="Plug_dom_sf"/>
</dbReference>
<evidence type="ECO:0000259" key="10">
    <source>
        <dbReference type="Pfam" id="PF00593"/>
    </source>
</evidence>
<dbReference type="AlphaFoldDB" id="A0A1V9E114"/>
<dbReference type="Pfam" id="PF07715">
    <property type="entry name" value="Plug"/>
    <property type="match status" value="1"/>
</dbReference>
<evidence type="ECO:0000256" key="8">
    <source>
        <dbReference type="PROSITE-ProRule" id="PRU01360"/>
    </source>
</evidence>
<evidence type="ECO:0000256" key="7">
    <source>
        <dbReference type="ARBA" id="ARBA00023237"/>
    </source>
</evidence>
<dbReference type="GO" id="GO:0009279">
    <property type="term" value="C:cell outer membrane"/>
    <property type="evidence" value="ECO:0007669"/>
    <property type="project" value="UniProtKB-SubCell"/>
</dbReference>
<dbReference type="InterPro" id="IPR036942">
    <property type="entry name" value="Beta-barrel_TonB_sf"/>
</dbReference>
<protein>
    <recommendedName>
        <fullName evidence="14">TonB-dependent receptor</fullName>
    </recommendedName>
</protein>
<dbReference type="Gene3D" id="2.40.170.20">
    <property type="entry name" value="TonB-dependent receptor, beta-barrel domain"/>
    <property type="match status" value="1"/>
</dbReference>
<accession>A0A1V9E114</accession>
<evidence type="ECO:0000256" key="1">
    <source>
        <dbReference type="ARBA" id="ARBA00004571"/>
    </source>
</evidence>
<evidence type="ECO:0000313" key="13">
    <source>
        <dbReference type="Proteomes" id="UP000192610"/>
    </source>
</evidence>
<dbReference type="PROSITE" id="PS52016">
    <property type="entry name" value="TONB_DEPENDENT_REC_3"/>
    <property type="match status" value="1"/>
</dbReference>
<organism evidence="12 13">
    <name type="scientific">Niastella yeongjuensis</name>
    <dbReference type="NCBI Taxonomy" id="354355"/>
    <lineage>
        <taxon>Bacteria</taxon>
        <taxon>Pseudomonadati</taxon>
        <taxon>Bacteroidota</taxon>
        <taxon>Chitinophagia</taxon>
        <taxon>Chitinophagales</taxon>
        <taxon>Chitinophagaceae</taxon>
        <taxon>Niastella</taxon>
    </lineage>
</organism>
<dbReference type="GO" id="GO:0015344">
    <property type="term" value="F:siderophore uptake transmembrane transporter activity"/>
    <property type="evidence" value="ECO:0007669"/>
    <property type="project" value="TreeGrafter"/>
</dbReference>
<dbReference type="Pfam" id="PF00593">
    <property type="entry name" value="TonB_dep_Rec_b-barrel"/>
    <property type="match status" value="1"/>
</dbReference>
<feature type="domain" description="TonB-dependent receptor plug" evidence="11">
    <location>
        <begin position="124"/>
        <end position="214"/>
    </location>
</feature>
<keyword evidence="6 8" id="KW-0472">Membrane</keyword>
<comment type="similarity">
    <text evidence="8 9">Belongs to the TonB-dependent receptor family.</text>
</comment>
<keyword evidence="2 8" id="KW-0813">Transport</keyword>
<evidence type="ECO:0000256" key="3">
    <source>
        <dbReference type="ARBA" id="ARBA00022452"/>
    </source>
</evidence>
<dbReference type="STRING" id="354355.SAMN05660816_02023"/>
<evidence type="ECO:0000256" key="6">
    <source>
        <dbReference type="ARBA" id="ARBA00023136"/>
    </source>
</evidence>
<evidence type="ECO:0000256" key="2">
    <source>
        <dbReference type="ARBA" id="ARBA00022448"/>
    </source>
</evidence>
<evidence type="ECO:0008006" key="14">
    <source>
        <dbReference type="Google" id="ProtNLM"/>
    </source>
</evidence>
<dbReference type="InterPro" id="IPR039426">
    <property type="entry name" value="TonB-dep_rcpt-like"/>
</dbReference>
<sequence length="766" mass="86127">MLLGLVMSIAHAQPCTLTVTGHVVDIDTREHISTVSVHIRERNISFLSNQDGLFTIDSLCRGTYTVIIKGPGFDSLTAVIKADSSMEQTFFLMHTGKALSQVEVVGQRKQGIATNAHTDIKMLALFQTRGATLGESLKGVPGLNSIQTGPSISKPVIHGLHSNRLLILNNGVKQEGQQWGSEHAPEIDPFIANKITIIKGASSVRYGSDAIVGVVLVEPKTLSSEKKLQGDVNAVAGSNGRVGTLSGLLEGKFSDKPYGVNWRVQGTLKQAGNFKTANYYLKNTGLREGDFSLATNYKSKQNNLGAEVYYSEFHNKVGIFEGSHVGNVNDLYAAFARTKPLTASYFSYDIARTYQQITHDLLKVTAFYKLKNGDRIEAQYSHQKNKRDEYDIDFPYSTDPEILKRPQISFQIKTDALDLSYQQENKNHFSGLFGISGATQGNVFKGIRYLVPNFRNYSGGVFAIEKYSKNNWLLEAGIRYDYRWLRVYKLNNNTLETYNTTTNYRNITGTIGSTYSFSNHFSVSANVGSAWRAPSVNELYINGIHLSAASYEKGDSSLQSERSYNFTISSKYETDRFYAEVVLYNNIINNFIYAKPALTPITLVSGTYPLFNYTQADVNMKGLDAELRYSLLKKLSVDAKVSLVRAWNKTIHDYLLFMPADRFVNSLKYDIGSWKRVQHWYISGEVVTVLQQKRTPPNSDYVQPPKGYTLLNANTGFEWYSGKHPLHIELAAYNLTNVAYRDYLNRFRYYADDLGLNVVLRMKYMF</sequence>
<keyword evidence="3 8" id="KW-1134">Transmembrane beta strand</keyword>
<evidence type="ECO:0000256" key="9">
    <source>
        <dbReference type="RuleBase" id="RU003357"/>
    </source>
</evidence>
<evidence type="ECO:0000259" key="11">
    <source>
        <dbReference type="Pfam" id="PF07715"/>
    </source>
</evidence>
<dbReference type="EMBL" id="LVXG01000078">
    <property type="protein sequence ID" value="OQP39800.1"/>
    <property type="molecule type" value="Genomic_DNA"/>
</dbReference>
<dbReference type="Proteomes" id="UP000192610">
    <property type="component" value="Unassembled WGS sequence"/>
</dbReference>
<evidence type="ECO:0000256" key="4">
    <source>
        <dbReference type="ARBA" id="ARBA00022692"/>
    </source>
</evidence>
<dbReference type="InterPro" id="IPR000531">
    <property type="entry name" value="Beta-barrel_TonB"/>
</dbReference>
<dbReference type="PANTHER" id="PTHR30069:SF40">
    <property type="entry name" value="TONB-DEPENDENT RECEPTOR NMB0964-RELATED"/>
    <property type="match status" value="1"/>
</dbReference>
<reference evidence="13" key="1">
    <citation type="submission" date="2016-04" db="EMBL/GenBank/DDBJ databases">
        <authorList>
            <person name="Chen L."/>
            <person name="Zhuang W."/>
            <person name="Wang G."/>
        </authorList>
    </citation>
    <scope>NUCLEOTIDE SEQUENCE [LARGE SCALE GENOMIC DNA]</scope>
    <source>
        <strain evidence="13">17621</strain>
    </source>
</reference>
<evidence type="ECO:0000313" key="12">
    <source>
        <dbReference type="EMBL" id="OQP39800.1"/>
    </source>
</evidence>
<evidence type="ECO:0000256" key="5">
    <source>
        <dbReference type="ARBA" id="ARBA00023077"/>
    </source>
</evidence>
<dbReference type="InterPro" id="IPR008969">
    <property type="entry name" value="CarboxyPept-like_regulatory"/>
</dbReference>
<gene>
    <name evidence="12" type="ORF">A4H97_16385</name>
</gene>
<dbReference type="PANTHER" id="PTHR30069">
    <property type="entry name" value="TONB-DEPENDENT OUTER MEMBRANE RECEPTOR"/>
    <property type="match status" value="1"/>
</dbReference>
<keyword evidence="13" id="KW-1185">Reference proteome</keyword>
<keyword evidence="7 8" id="KW-0998">Cell outer membrane</keyword>
<feature type="domain" description="TonB-dependent receptor-like beta-barrel" evidence="10">
    <location>
        <begin position="296"/>
        <end position="735"/>
    </location>
</feature>
<keyword evidence="5 9" id="KW-0798">TonB box</keyword>
<dbReference type="Pfam" id="PF13715">
    <property type="entry name" value="CarbopepD_reg_2"/>
    <property type="match status" value="1"/>
</dbReference>
<dbReference type="Gene3D" id="2.170.130.10">
    <property type="entry name" value="TonB-dependent receptor, plug domain"/>
    <property type="match status" value="1"/>
</dbReference>
<comment type="subcellular location">
    <subcellularLocation>
        <location evidence="1 8">Cell outer membrane</location>
        <topology evidence="1 8">Multi-pass membrane protein</topology>
    </subcellularLocation>
</comment>
<name>A0A1V9E114_9BACT</name>
<dbReference type="InterPro" id="IPR012910">
    <property type="entry name" value="Plug_dom"/>
</dbReference>
<dbReference type="SUPFAM" id="SSF56935">
    <property type="entry name" value="Porins"/>
    <property type="match status" value="1"/>
</dbReference>
<dbReference type="Gene3D" id="2.60.40.1120">
    <property type="entry name" value="Carboxypeptidase-like, regulatory domain"/>
    <property type="match status" value="1"/>
</dbReference>